<proteinExistence type="predicted"/>
<protein>
    <submittedName>
        <fullName evidence="1">Uncharacterized protein</fullName>
    </submittedName>
</protein>
<dbReference type="AlphaFoldDB" id="A0A067NHQ1"/>
<dbReference type="EMBL" id="KL198008">
    <property type="protein sequence ID" value="KDQ27349.1"/>
    <property type="molecule type" value="Genomic_DNA"/>
</dbReference>
<dbReference type="VEuPathDB" id="FungiDB:PLEOSDRAFT_1089308"/>
<accession>A0A067NHQ1</accession>
<name>A0A067NHQ1_PLEO1</name>
<reference evidence="2" key="1">
    <citation type="journal article" date="2014" name="Proc. Natl. Acad. Sci. U.S.A.">
        <title>Extensive sampling of basidiomycete genomes demonstrates inadequacy of the white-rot/brown-rot paradigm for wood decay fungi.</title>
        <authorList>
            <person name="Riley R."/>
            <person name="Salamov A.A."/>
            <person name="Brown D.W."/>
            <person name="Nagy L.G."/>
            <person name="Floudas D."/>
            <person name="Held B.W."/>
            <person name="Levasseur A."/>
            <person name="Lombard V."/>
            <person name="Morin E."/>
            <person name="Otillar R."/>
            <person name="Lindquist E.A."/>
            <person name="Sun H."/>
            <person name="LaButti K.M."/>
            <person name="Schmutz J."/>
            <person name="Jabbour D."/>
            <person name="Luo H."/>
            <person name="Baker S.E."/>
            <person name="Pisabarro A.G."/>
            <person name="Walton J.D."/>
            <person name="Blanchette R.A."/>
            <person name="Henrissat B."/>
            <person name="Martin F."/>
            <person name="Cullen D."/>
            <person name="Hibbett D.S."/>
            <person name="Grigoriev I.V."/>
        </authorList>
    </citation>
    <scope>NUCLEOTIDE SEQUENCE [LARGE SCALE GENOMIC DNA]</scope>
    <source>
        <strain evidence="2">PC15</strain>
    </source>
</reference>
<gene>
    <name evidence="1" type="ORF">PLEOSDRAFT_1089308</name>
</gene>
<dbReference type="Proteomes" id="UP000027073">
    <property type="component" value="Unassembled WGS sequence"/>
</dbReference>
<dbReference type="InParanoid" id="A0A067NHQ1"/>
<organism evidence="1 2">
    <name type="scientific">Pleurotus ostreatus (strain PC15)</name>
    <name type="common">Oyster mushroom</name>
    <dbReference type="NCBI Taxonomy" id="1137138"/>
    <lineage>
        <taxon>Eukaryota</taxon>
        <taxon>Fungi</taxon>
        <taxon>Dikarya</taxon>
        <taxon>Basidiomycota</taxon>
        <taxon>Agaricomycotina</taxon>
        <taxon>Agaricomycetes</taxon>
        <taxon>Agaricomycetidae</taxon>
        <taxon>Agaricales</taxon>
        <taxon>Pleurotineae</taxon>
        <taxon>Pleurotaceae</taxon>
        <taxon>Pleurotus</taxon>
    </lineage>
</organism>
<evidence type="ECO:0000313" key="2">
    <source>
        <dbReference type="Proteomes" id="UP000027073"/>
    </source>
</evidence>
<sequence>MGVPRLKWSEEGASAPAMHIHITQTSRCQSWNSGLNAKTGNNTGLLCFDGNCVTWTGVSARVLLLRNVWFGRSMGNANKNRFLINRGGSFRYGWDRVAFRVG</sequence>
<evidence type="ECO:0000313" key="1">
    <source>
        <dbReference type="EMBL" id="KDQ27349.1"/>
    </source>
</evidence>
<feature type="non-terminal residue" evidence="1">
    <location>
        <position position="102"/>
    </location>
</feature>
<dbReference type="HOGENOM" id="CLU_2284181_0_0_1"/>